<dbReference type="EMBL" id="DS235843">
    <property type="protein sequence ID" value="EEB18277.1"/>
    <property type="molecule type" value="Genomic_DNA"/>
</dbReference>
<feature type="coiled-coil region" evidence="5">
    <location>
        <begin position="226"/>
        <end position="260"/>
    </location>
</feature>
<reference evidence="7" key="1">
    <citation type="submission" date="2007-04" db="EMBL/GenBank/DDBJ databases">
        <title>Annotation of Pediculus humanus corporis strain USDA.</title>
        <authorList>
            <person name="Kirkness E."/>
            <person name="Hannick L."/>
            <person name="Hass B."/>
            <person name="Bruggner R."/>
            <person name="Lawson D."/>
            <person name="Bidwell S."/>
            <person name="Joardar V."/>
            <person name="Caler E."/>
            <person name="Walenz B."/>
            <person name="Inman J."/>
            <person name="Schobel S."/>
            <person name="Galinsky K."/>
            <person name="Amedeo P."/>
            <person name="Strausberg R."/>
        </authorList>
    </citation>
    <scope>NUCLEOTIDE SEQUENCE</scope>
    <source>
        <strain evidence="7">USDA</strain>
    </source>
</reference>
<dbReference type="HOGENOM" id="CLU_002568_3_1_1"/>
<evidence type="ECO:0000256" key="1">
    <source>
        <dbReference type="ARBA" id="ARBA00008418"/>
    </source>
</evidence>
<evidence type="ECO:0000259" key="6">
    <source>
        <dbReference type="PROSITE" id="PS51089"/>
    </source>
</evidence>
<dbReference type="OMA" id="FTIWRIE"/>
<keyword evidence="5" id="KW-0175">Coiled coil</keyword>
<dbReference type="InterPro" id="IPR036886">
    <property type="entry name" value="Villin_headpiece_dom_sf"/>
</dbReference>
<dbReference type="InterPro" id="IPR007122">
    <property type="entry name" value="Villin/Gelsolin"/>
</dbReference>
<evidence type="ECO:0000256" key="3">
    <source>
        <dbReference type="ARBA" id="ARBA00022737"/>
    </source>
</evidence>
<dbReference type="InterPro" id="IPR003128">
    <property type="entry name" value="Villin_headpiece"/>
</dbReference>
<dbReference type="OrthoDB" id="6375767at2759"/>
<evidence type="ECO:0000313" key="8">
    <source>
        <dbReference type="EnsemblMetazoa" id="PHUM507400-PA"/>
    </source>
</evidence>
<dbReference type="RefSeq" id="XP_002431015.1">
    <property type="nucleotide sequence ID" value="XM_002430970.1"/>
</dbReference>
<dbReference type="GeneID" id="8232997"/>
<dbReference type="Gene3D" id="3.40.20.10">
    <property type="entry name" value="Severin"/>
    <property type="match status" value="6"/>
</dbReference>
<keyword evidence="2" id="KW-0117">Actin capping</keyword>
<evidence type="ECO:0000256" key="5">
    <source>
        <dbReference type="SAM" id="Coils"/>
    </source>
</evidence>
<feature type="domain" description="HP" evidence="6">
    <location>
        <begin position="762"/>
        <end position="828"/>
    </location>
</feature>
<sequence length="828" mass="94951">MTVDSAFKNIKRGQSNFLIWRVENFELKPVPISRYGNFYEGDSYIVYSAFPVNQTSRSEEGKLEYHIHFWLGSSTTTDESATAAIKTVELDEVLNGDAVQHREVQNHESNQFKSYFKNGIRILKGGVASGFHHVTDDFVSRLYKIKGKRRPTMTEQPAISWEYFNSGDIFILETSSRIFVWIGKKANKMEKFQGGKIALQLKNEGPQRSIVYVEEDKEYHLQSDDLEDFEKHLSLDKRIINEAENDVDDTENEQNLCEEIRLYKCTDESGSFNTTFVKNGPIKQADLDSNDSYIIVNGKSRVWVWIGKKASAEERSKGMTTAQEFLKKYLDSEKVCVTKVVDNGEPVEFKMLFADWIDKNSSLGYKIRSPTKKIVNSNFDAAKLHETPSLAAETQLIDNGSGETFIWRLRNKELEAVSPDYFGVFFSGDCYLIQYSYDCNGKRKYLLYFWLGAHSSVDERGIIAWHTIKKDEELQGAAIHVRLVQSKEDPQFLMIFKGRMIIFKGGYASSFDGKEGKNSNIPSKFLVQVKGSEEYTTQAVEVEYSASSLNTNDVFILHCDKKIFIWYGKGSTGDERERAKDIVKHWLPSNDYQVLFEGSEVEEFWKLLGGKQPYANYERLTHPELKFPARLFHCSNASGCFKAEEIMGFTQYDLIPNDVFVLDIGTAIFIWIGRGANAAERSQSIVLVEEYLKKDPRGRDLDCPITMVKQGFEPPNFTGFFGPWDKDLWESSLYSEFYTDGKMDTPNIIGSGEEIIEINKQSTKKTVYPLTMLANKNADEIPKDVDLTQKEFYISDEDFESAFGMKRIEYLSLPKWKQNNLKKQIGLF</sequence>
<name>E0VY21_PEDHC</name>
<dbReference type="eggNOG" id="KOG0443">
    <property type="taxonomic scope" value="Eukaryota"/>
</dbReference>
<dbReference type="InParanoid" id="E0VY21"/>
<dbReference type="GO" id="GO:0051015">
    <property type="term" value="F:actin filament binding"/>
    <property type="evidence" value="ECO:0007669"/>
    <property type="project" value="InterPro"/>
</dbReference>
<proteinExistence type="inferred from homology"/>
<dbReference type="EnsemblMetazoa" id="PHUM507400-RA">
    <property type="protein sequence ID" value="PHUM507400-PA"/>
    <property type="gene ID" value="PHUM507400"/>
</dbReference>
<dbReference type="GO" id="GO:0015629">
    <property type="term" value="C:actin cytoskeleton"/>
    <property type="evidence" value="ECO:0007669"/>
    <property type="project" value="TreeGrafter"/>
</dbReference>
<dbReference type="EMBL" id="AAZO01006175">
    <property type="status" value="NOT_ANNOTATED_CDS"/>
    <property type="molecule type" value="Genomic_DNA"/>
</dbReference>
<evidence type="ECO:0000313" key="7">
    <source>
        <dbReference type="EMBL" id="EEB18277.1"/>
    </source>
</evidence>
<dbReference type="AlphaFoldDB" id="E0VY21"/>
<dbReference type="VEuPathDB" id="VectorBase:PHUM507400"/>
<dbReference type="SUPFAM" id="SSF47050">
    <property type="entry name" value="VHP, Villin headpiece domain"/>
    <property type="match status" value="1"/>
</dbReference>
<dbReference type="InterPro" id="IPR029006">
    <property type="entry name" value="ADF-H/Gelsolin-like_dom_sf"/>
</dbReference>
<dbReference type="STRING" id="121224.E0VY21"/>
<reference evidence="8" key="3">
    <citation type="submission" date="2020-05" db="UniProtKB">
        <authorList>
            <consortium name="EnsemblMetazoa"/>
        </authorList>
    </citation>
    <scope>IDENTIFICATION</scope>
    <source>
        <strain evidence="8">USDA</strain>
    </source>
</reference>
<protein>
    <submittedName>
        <fullName evidence="7 8">Advillin, putative</fullName>
    </submittedName>
</protein>
<dbReference type="CDD" id="cd11288">
    <property type="entry name" value="gelsolin_S5_like"/>
    <property type="match status" value="1"/>
</dbReference>
<accession>E0VY21</accession>
<gene>
    <name evidence="8" type="primary">8232997</name>
    <name evidence="7" type="ORF">Phum_PHUM507400</name>
</gene>
<comment type="similarity">
    <text evidence="1">Belongs to the villin/gelsolin family.</text>
</comment>
<dbReference type="GO" id="GO:0005737">
    <property type="term" value="C:cytoplasm"/>
    <property type="evidence" value="ECO:0007669"/>
    <property type="project" value="TreeGrafter"/>
</dbReference>
<dbReference type="PANTHER" id="PTHR11977">
    <property type="entry name" value="VILLIN"/>
    <property type="match status" value="1"/>
</dbReference>
<dbReference type="FunFam" id="3.40.20.10:FF:000005">
    <property type="entry name" value="Gelsolin"/>
    <property type="match status" value="1"/>
</dbReference>
<dbReference type="CTD" id="8232997"/>
<dbReference type="FunFam" id="3.40.20.10:FF:000001">
    <property type="entry name" value="Gelsolin"/>
    <property type="match status" value="1"/>
</dbReference>
<dbReference type="InterPro" id="IPR007123">
    <property type="entry name" value="Gelsolin-like_dom"/>
</dbReference>
<keyword evidence="3" id="KW-0677">Repeat</keyword>
<dbReference type="SUPFAM" id="SSF55753">
    <property type="entry name" value="Actin depolymerizing proteins"/>
    <property type="match status" value="6"/>
</dbReference>
<dbReference type="CDD" id="cd11293">
    <property type="entry name" value="gelsolin_S4_like"/>
    <property type="match status" value="1"/>
</dbReference>
<evidence type="ECO:0000256" key="2">
    <source>
        <dbReference type="ARBA" id="ARBA00022467"/>
    </source>
</evidence>
<dbReference type="Proteomes" id="UP000009046">
    <property type="component" value="Unassembled WGS sequence"/>
</dbReference>
<dbReference type="GO" id="GO:0051016">
    <property type="term" value="P:barbed-end actin filament capping"/>
    <property type="evidence" value="ECO:0007669"/>
    <property type="project" value="TreeGrafter"/>
</dbReference>
<keyword evidence="9" id="KW-1185">Reference proteome</keyword>
<dbReference type="CDD" id="cd11290">
    <property type="entry name" value="gelsolin_S1_like"/>
    <property type="match status" value="1"/>
</dbReference>
<reference evidence="7" key="2">
    <citation type="submission" date="2007-04" db="EMBL/GenBank/DDBJ databases">
        <title>The genome of the human body louse.</title>
        <authorList>
            <consortium name="The Human Body Louse Genome Consortium"/>
            <person name="Kirkness E."/>
            <person name="Walenz B."/>
            <person name="Hass B."/>
            <person name="Bruggner R."/>
            <person name="Strausberg R."/>
        </authorList>
    </citation>
    <scope>NUCLEOTIDE SEQUENCE</scope>
    <source>
        <strain evidence="7">USDA</strain>
    </source>
</reference>
<dbReference type="FunCoup" id="E0VY21">
    <property type="interactions" value="27"/>
</dbReference>
<dbReference type="Pfam" id="PF00626">
    <property type="entry name" value="Gelsolin"/>
    <property type="match status" value="6"/>
</dbReference>
<dbReference type="SMART" id="SM00153">
    <property type="entry name" value="VHP"/>
    <property type="match status" value="1"/>
</dbReference>
<dbReference type="Pfam" id="PF02209">
    <property type="entry name" value="VHP"/>
    <property type="match status" value="1"/>
</dbReference>
<dbReference type="PROSITE" id="PS51089">
    <property type="entry name" value="HP"/>
    <property type="match status" value="1"/>
</dbReference>
<evidence type="ECO:0000256" key="4">
    <source>
        <dbReference type="ARBA" id="ARBA00023203"/>
    </source>
</evidence>
<evidence type="ECO:0000313" key="9">
    <source>
        <dbReference type="Proteomes" id="UP000009046"/>
    </source>
</evidence>
<keyword evidence="4" id="KW-0009">Actin-binding</keyword>
<dbReference type="SMART" id="SM00262">
    <property type="entry name" value="GEL"/>
    <property type="match status" value="6"/>
</dbReference>
<dbReference type="GO" id="GO:0005546">
    <property type="term" value="F:phosphatidylinositol-4,5-bisphosphate binding"/>
    <property type="evidence" value="ECO:0007669"/>
    <property type="project" value="TreeGrafter"/>
</dbReference>
<dbReference type="CDD" id="cd11291">
    <property type="entry name" value="gelsolin_S6_like"/>
    <property type="match status" value="1"/>
</dbReference>
<dbReference type="KEGG" id="phu:Phum_PHUM507400"/>
<dbReference type="GO" id="GO:0008154">
    <property type="term" value="P:actin polymerization or depolymerization"/>
    <property type="evidence" value="ECO:0007669"/>
    <property type="project" value="TreeGrafter"/>
</dbReference>
<organism>
    <name type="scientific">Pediculus humanus subsp. corporis</name>
    <name type="common">Body louse</name>
    <dbReference type="NCBI Taxonomy" id="121224"/>
    <lineage>
        <taxon>Eukaryota</taxon>
        <taxon>Metazoa</taxon>
        <taxon>Ecdysozoa</taxon>
        <taxon>Arthropoda</taxon>
        <taxon>Hexapoda</taxon>
        <taxon>Insecta</taxon>
        <taxon>Pterygota</taxon>
        <taxon>Neoptera</taxon>
        <taxon>Paraneoptera</taxon>
        <taxon>Psocodea</taxon>
        <taxon>Troctomorpha</taxon>
        <taxon>Phthiraptera</taxon>
        <taxon>Anoplura</taxon>
        <taxon>Pediculidae</taxon>
        <taxon>Pediculus</taxon>
    </lineage>
</organism>
<dbReference type="PANTHER" id="PTHR11977:SF57">
    <property type="entry name" value="VILLIN-LIKE PROTEIN QUAIL"/>
    <property type="match status" value="1"/>
</dbReference>
<dbReference type="PRINTS" id="PR00597">
    <property type="entry name" value="GELSOLIN"/>
</dbReference>
<dbReference type="Gene3D" id="1.10.950.10">
    <property type="entry name" value="Villin headpiece domain"/>
    <property type="match status" value="1"/>
</dbReference>
<dbReference type="GO" id="GO:0051014">
    <property type="term" value="P:actin filament severing"/>
    <property type="evidence" value="ECO:0007669"/>
    <property type="project" value="TreeGrafter"/>
</dbReference>